<dbReference type="OrthoDB" id="3683444at2"/>
<protein>
    <recommendedName>
        <fullName evidence="7">ANTAR domain-containing protein</fullName>
    </recommendedName>
</protein>
<reference evidence="5 6" key="1">
    <citation type="submission" date="2016-04" db="EMBL/GenBank/DDBJ databases">
        <title>Complete genome sequence and analysis of deep-sea sediment isolate, Amycolatopsis sp. WP1.</title>
        <authorList>
            <person name="Wang H."/>
            <person name="Chen S."/>
            <person name="Wu Q."/>
        </authorList>
    </citation>
    <scope>NUCLEOTIDE SEQUENCE [LARGE SCALE GENOMIC DNA]</scope>
    <source>
        <strain evidence="5 6">WP1</strain>
    </source>
</reference>
<dbReference type="InterPro" id="IPR005561">
    <property type="entry name" value="ANTAR"/>
</dbReference>
<dbReference type="InterPro" id="IPR029016">
    <property type="entry name" value="GAF-like_dom_sf"/>
</dbReference>
<dbReference type="KEGG" id="aab:A4R43_07595"/>
<dbReference type="Pfam" id="PF13185">
    <property type="entry name" value="GAF_2"/>
    <property type="match status" value="1"/>
</dbReference>
<dbReference type="Pfam" id="PF03861">
    <property type="entry name" value="ANTAR"/>
    <property type="match status" value="1"/>
</dbReference>
<keyword evidence="6" id="KW-1185">Reference proteome</keyword>
<name>A0A344L2Y3_9PSEU</name>
<evidence type="ECO:0000256" key="2">
    <source>
        <dbReference type="ARBA" id="ARBA00023163"/>
    </source>
</evidence>
<dbReference type="Gene3D" id="3.30.450.40">
    <property type="match status" value="1"/>
</dbReference>
<dbReference type="SMART" id="SM00065">
    <property type="entry name" value="GAF"/>
    <property type="match status" value="1"/>
</dbReference>
<dbReference type="Gene3D" id="1.10.10.10">
    <property type="entry name" value="Winged helix-like DNA-binding domain superfamily/Winged helix DNA-binding domain"/>
    <property type="match status" value="1"/>
</dbReference>
<evidence type="ECO:0000313" key="6">
    <source>
        <dbReference type="Proteomes" id="UP000250434"/>
    </source>
</evidence>
<organism evidence="5 6">
    <name type="scientific">Amycolatopsis albispora</name>
    <dbReference type="NCBI Taxonomy" id="1804986"/>
    <lineage>
        <taxon>Bacteria</taxon>
        <taxon>Bacillati</taxon>
        <taxon>Actinomycetota</taxon>
        <taxon>Actinomycetes</taxon>
        <taxon>Pseudonocardiales</taxon>
        <taxon>Pseudonocardiaceae</taxon>
        <taxon>Amycolatopsis</taxon>
    </lineage>
</organism>
<gene>
    <name evidence="5" type="ORF">A4R43_07595</name>
</gene>
<dbReference type="InterPro" id="IPR036388">
    <property type="entry name" value="WH-like_DNA-bd_sf"/>
</dbReference>
<dbReference type="RefSeq" id="WP_113691678.1">
    <property type="nucleotide sequence ID" value="NZ_CP015163.1"/>
</dbReference>
<dbReference type="Proteomes" id="UP000250434">
    <property type="component" value="Chromosome"/>
</dbReference>
<feature type="domain" description="GAF" evidence="3">
    <location>
        <begin position="26"/>
        <end position="174"/>
    </location>
</feature>
<dbReference type="SUPFAM" id="SSF55781">
    <property type="entry name" value="GAF domain-like"/>
    <property type="match status" value="1"/>
</dbReference>
<proteinExistence type="predicted"/>
<evidence type="ECO:0000259" key="3">
    <source>
        <dbReference type="SMART" id="SM00065"/>
    </source>
</evidence>
<keyword evidence="1" id="KW-0805">Transcription regulation</keyword>
<evidence type="ECO:0008006" key="7">
    <source>
        <dbReference type="Google" id="ProtNLM"/>
    </source>
</evidence>
<dbReference type="EMBL" id="CP015163">
    <property type="protein sequence ID" value="AXB42407.1"/>
    <property type="molecule type" value="Genomic_DNA"/>
</dbReference>
<dbReference type="InterPro" id="IPR012074">
    <property type="entry name" value="GAF_ANTAR"/>
</dbReference>
<keyword evidence="2" id="KW-0804">Transcription</keyword>
<evidence type="ECO:0000256" key="1">
    <source>
        <dbReference type="ARBA" id="ARBA00023015"/>
    </source>
</evidence>
<dbReference type="InterPro" id="IPR003018">
    <property type="entry name" value="GAF"/>
</dbReference>
<sequence length="243" mass="25258">MSELTSGSPLVTTLAEITSGLVHSPDAETMLRQVVAAGTSLMAADACGLMLHDPRGGLEVVAASDIPARLVEALQAQIDEGPCVECVATGKTVVAAELEAEGERWPGFVPGALELGFRSVIAIPLLLDGRGAGGLNLLYRTPSDPSPERLVVGRLLADLTLLGLVQERGDRRAGLLVERTLIALDSRVRLGQAIGIVAGTLGIDPIEAKSLLVEHAGRHGQAPHEVARAVTEGALRAQALRGE</sequence>
<dbReference type="AlphaFoldDB" id="A0A344L2Y3"/>
<accession>A0A344L2Y3</accession>
<evidence type="ECO:0000313" key="5">
    <source>
        <dbReference type="EMBL" id="AXB42407.1"/>
    </source>
</evidence>
<dbReference type="SMART" id="SM01012">
    <property type="entry name" value="ANTAR"/>
    <property type="match status" value="1"/>
</dbReference>
<dbReference type="GO" id="GO:0003723">
    <property type="term" value="F:RNA binding"/>
    <property type="evidence" value="ECO:0007669"/>
    <property type="project" value="InterPro"/>
</dbReference>
<feature type="domain" description="ANTAR" evidence="4">
    <location>
        <begin position="176"/>
        <end position="231"/>
    </location>
</feature>
<dbReference type="PIRSF" id="PIRSF036625">
    <property type="entry name" value="GAF_ANTAR"/>
    <property type="match status" value="1"/>
</dbReference>
<evidence type="ECO:0000259" key="4">
    <source>
        <dbReference type="SMART" id="SM01012"/>
    </source>
</evidence>